<dbReference type="KEGG" id="lcre:Pla8534_64910"/>
<dbReference type="EMBL" id="CP036433">
    <property type="protein sequence ID" value="QDU98620.1"/>
    <property type="molecule type" value="Genomic_DNA"/>
</dbReference>
<dbReference type="RefSeq" id="WP_145058024.1">
    <property type="nucleotide sequence ID" value="NZ_CP036433.1"/>
</dbReference>
<gene>
    <name evidence="1" type="ORF">Pla8534_64910</name>
</gene>
<evidence type="ECO:0000313" key="2">
    <source>
        <dbReference type="Proteomes" id="UP000317648"/>
    </source>
</evidence>
<dbReference type="AlphaFoldDB" id="A0A518E3F4"/>
<proteinExistence type="predicted"/>
<reference evidence="1 2" key="1">
    <citation type="submission" date="2019-02" db="EMBL/GenBank/DDBJ databases">
        <title>Deep-cultivation of Planctomycetes and their phenomic and genomic characterization uncovers novel biology.</title>
        <authorList>
            <person name="Wiegand S."/>
            <person name="Jogler M."/>
            <person name="Boedeker C."/>
            <person name="Pinto D."/>
            <person name="Vollmers J."/>
            <person name="Rivas-Marin E."/>
            <person name="Kohn T."/>
            <person name="Peeters S.H."/>
            <person name="Heuer A."/>
            <person name="Rast P."/>
            <person name="Oberbeckmann S."/>
            <person name="Bunk B."/>
            <person name="Jeske O."/>
            <person name="Meyerdierks A."/>
            <person name="Storesund J.E."/>
            <person name="Kallscheuer N."/>
            <person name="Luecker S."/>
            <person name="Lage O.M."/>
            <person name="Pohl T."/>
            <person name="Merkel B.J."/>
            <person name="Hornburger P."/>
            <person name="Mueller R.-W."/>
            <person name="Bruemmer F."/>
            <person name="Labrenz M."/>
            <person name="Spormann A.M."/>
            <person name="Op den Camp H."/>
            <person name="Overmann J."/>
            <person name="Amann R."/>
            <person name="Jetten M.S.M."/>
            <person name="Mascher T."/>
            <person name="Medema M.H."/>
            <person name="Devos D.P."/>
            <person name="Kaster A.-K."/>
            <person name="Ovreas L."/>
            <person name="Rohde M."/>
            <person name="Galperin M.Y."/>
            <person name="Jogler C."/>
        </authorList>
    </citation>
    <scope>NUCLEOTIDE SEQUENCE [LARGE SCALE GENOMIC DNA]</scope>
    <source>
        <strain evidence="1 2">Pla85_3_4</strain>
    </source>
</reference>
<accession>A0A518E3F4</accession>
<dbReference type="OrthoDB" id="283449at2"/>
<sequence>MNDLYHEMLSNAPLTRIMQQAVETNKFALKTAAQALTDEDITRLGVLTSQKLRVGGVESILASGCLLSLFRTATDADDRRELFENLLKDLDMSQTQAYRCESTWNCFGLALVREPQLAKYFVAESLKILSADSVPTSVRESALQRTRKGEKITIKSAKALLGRGARVRAGQAKANSAKATRRMSDGSGAGGCLWSYVGEAIRLTVEPRQADAQADKAAIIRDLEAAINQLRAVDSGDPNIA</sequence>
<evidence type="ECO:0000313" key="1">
    <source>
        <dbReference type="EMBL" id="QDU98620.1"/>
    </source>
</evidence>
<keyword evidence="2" id="KW-1185">Reference proteome</keyword>
<name>A0A518E3F4_9BACT</name>
<protein>
    <submittedName>
        <fullName evidence="1">Uncharacterized protein</fullName>
    </submittedName>
</protein>
<dbReference type="Proteomes" id="UP000317648">
    <property type="component" value="Chromosome"/>
</dbReference>
<organism evidence="1 2">
    <name type="scientific">Lignipirellula cremea</name>
    <dbReference type="NCBI Taxonomy" id="2528010"/>
    <lineage>
        <taxon>Bacteria</taxon>
        <taxon>Pseudomonadati</taxon>
        <taxon>Planctomycetota</taxon>
        <taxon>Planctomycetia</taxon>
        <taxon>Pirellulales</taxon>
        <taxon>Pirellulaceae</taxon>
        <taxon>Lignipirellula</taxon>
    </lineage>
</organism>